<keyword evidence="2" id="KW-1185">Reference proteome</keyword>
<sequence>MDNHPYNVYVDQRGRLVLPAVVRQRVGIQQGGTLILTLQDDGMLRLTRPEEAVRRSRGLLHTLSTDDSTHKRLLAEELIAERRVAAKHE</sequence>
<gene>
    <name evidence="1" type="ORF">HHS34_010585</name>
</gene>
<reference evidence="1 2" key="1">
    <citation type="journal article" date="2021" name="ISME J.">
        <title>Genomic evolution of the class Acidithiobacillia: deep-branching Proteobacteria living in extreme acidic conditions.</title>
        <authorList>
            <person name="Moya-Beltran A."/>
            <person name="Beard S."/>
            <person name="Rojas-Villalobos C."/>
            <person name="Issotta F."/>
            <person name="Gallardo Y."/>
            <person name="Ulloa R."/>
            <person name="Giaveno A."/>
            <person name="Degli Esposti M."/>
            <person name="Johnson D.B."/>
            <person name="Quatrini R."/>
        </authorList>
    </citation>
    <scope>NUCLEOTIDE SEQUENCE [LARGE SCALE GENOMIC DNA]</scope>
    <source>
        <strain evidence="1 2">GG1-14</strain>
    </source>
</reference>
<proteinExistence type="predicted"/>
<accession>A0ACD5HD74</accession>
<evidence type="ECO:0000313" key="1">
    <source>
        <dbReference type="EMBL" id="XRI72885.1"/>
    </source>
</evidence>
<dbReference type="EMBL" id="CP127526">
    <property type="protein sequence ID" value="XRI72885.1"/>
    <property type="molecule type" value="Genomic_DNA"/>
</dbReference>
<keyword evidence="1" id="KW-0238">DNA-binding</keyword>
<protein>
    <submittedName>
        <fullName evidence="1">AbrB/MazE/SpoVT family DNA-binding domain-containing protein</fullName>
    </submittedName>
</protein>
<evidence type="ECO:0000313" key="2">
    <source>
        <dbReference type="Proteomes" id="UP001195965"/>
    </source>
</evidence>
<organism evidence="1 2">
    <name type="scientific">Acidithiobacillus montserratensis</name>
    <dbReference type="NCBI Taxonomy" id="2729135"/>
    <lineage>
        <taxon>Bacteria</taxon>
        <taxon>Pseudomonadati</taxon>
        <taxon>Pseudomonadota</taxon>
        <taxon>Acidithiobacillia</taxon>
        <taxon>Acidithiobacillales</taxon>
        <taxon>Acidithiobacillaceae</taxon>
        <taxon>Acidithiobacillus</taxon>
    </lineage>
</organism>
<dbReference type="Proteomes" id="UP001195965">
    <property type="component" value="Chromosome"/>
</dbReference>
<name>A0ACD5HD74_9PROT</name>